<protein>
    <submittedName>
        <fullName evidence="7">ABC transporter ATP-binding protein</fullName>
    </submittedName>
</protein>
<comment type="caution">
    <text evidence="7">The sequence shown here is derived from an EMBL/GenBank/DDBJ whole genome shotgun (WGS) entry which is preliminary data.</text>
</comment>
<evidence type="ECO:0000313" key="8">
    <source>
        <dbReference type="Proteomes" id="UP001378188"/>
    </source>
</evidence>
<dbReference type="GO" id="GO:0015658">
    <property type="term" value="F:branched-chain amino acid transmembrane transporter activity"/>
    <property type="evidence" value="ECO:0007669"/>
    <property type="project" value="TreeGrafter"/>
</dbReference>
<evidence type="ECO:0000256" key="4">
    <source>
        <dbReference type="ARBA" id="ARBA00022840"/>
    </source>
</evidence>
<dbReference type="Pfam" id="PF00005">
    <property type="entry name" value="ABC_tran"/>
    <property type="match status" value="1"/>
</dbReference>
<dbReference type="GO" id="GO:0016887">
    <property type="term" value="F:ATP hydrolysis activity"/>
    <property type="evidence" value="ECO:0007669"/>
    <property type="project" value="InterPro"/>
</dbReference>
<dbReference type="PANTHER" id="PTHR43820">
    <property type="entry name" value="HIGH-AFFINITY BRANCHED-CHAIN AMINO ACID TRANSPORT ATP-BINDING PROTEIN LIVF"/>
    <property type="match status" value="1"/>
</dbReference>
<proteinExistence type="inferred from homology"/>
<dbReference type="InterPro" id="IPR003593">
    <property type="entry name" value="AAA+_ATPase"/>
</dbReference>
<dbReference type="CDD" id="cd03224">
    <property type="entry name" value="ABC_TM1139_LivF_branched"/>
    <property type="match status" value="1"/>
</dbReference>
<dbReference type="SMART" id="SM00382">
    <property type="entry name" value="AAA"/>
    <property type="match status" value="1"/>
</dbReference>
<dbReference type="InterPro" id="IPR052156">
    <property type="entry name" value="BCAA_Transport_ATP-bd_LivF"/>
</dbReference>
<dbReference type="InterPro" id="IPR003439">
    <property type="entry name" value="ABC_transporter-like_ATP-bd"/>
</dbReference>
<accession>A0AAW9RK49</accession>
<organism evidence="7 8">
    <name type="scientific">Microbaculum marinum</name>
    <dbReference type="NCBI Taxonomy" id="1764581"/>
    <lineage>
        <taxon>Bacteria</taxon>
        <taxon>Pseudomonadati</taxon>
        <taxon>Pseudomonadota</taxon>
        <taxon>Alphaproteobacteria</taxon>
        <taxon>Hyphomicrobiales</taxon>
        <taxon>Tepidamorphaceae</taxon>
        <taxon>Microbaculum</taxon>
    </lineage>
</organism>
<dbReference type="SUPFAM" id="SSF52540">
    <property type="entry name" value="P-loop containing nucleoside triphosphate hydrolases"/>
    <property type="match status" value="1"/>
</dbReference>
<reference evidence="7 8" key="1">
    <citation type="submission" date="2024-02" db="EMBL/GenBank/DDBJ databases">
        <title>Genome analysis and characterization of Microbaculum marinisediminis sp. nov., isolated from marine sediment.</title>
        <authorList>
            <person name="Du Z.-J."/>
            <person name="Ye Y.-Q."/>
            <person name="Zhang Z.-R."/>
            <person name="Yuan S.-M."/>
            <person name="Zhang X.-Y."/>
        </authorList>
    </citation>
    <scope>NUCLEOTIDE SEQUENCE [LARGE SCALE GENOMIC DNA]</scope>
    <source>
        <strain evidence="7 8">SDUM1044001</strain>
    </source>
</reference>
<dbReference type="AlphaFoldDB" id="A0AAW9RK49"/>
<dbReference type="InterPro" id="IPR027417">
    <property type="entry name" value="P-loop_NTPase"/>
</dbReference>
<evidence type="ECO:0000256" key="1">
    <source>
        <dbReference type="ARBA" id="ARBA00005417"/>
    </source>
</evidence>
<feature type="domain" description="ABC transporter" evidence="6">
    <location>
        <begin position="4"/>
        <end position="234"/>
    </location>
</feature>
<dbReference type="PROSITE" id="PS50893">
    <property type="entry name" value="ABC_TRANSPORTER_2"/>
    <property type="match status" value="1"/>
</dbReference>
<keyword evidence="5" id="KW-0029">Amino-acid transport</keyword>
<evidence type="ECO:0000313" key="7">
    <source>
        <dbReference type="EMBL" id="MEJ8570121.1"/>
    </source>
</evidence>
<sequence>MALLEIENLNAFYGMAQSLHDVSLSVEEGEIVGIIGPNGAGKSTLFDSIMGMTRTTGSIRLNGTELTRMQPAAIVRLGIGYAPERAHLFPYMSVRDNLLVGAYTSRDRIEANLKLVHELFPVLLERRNQETSTQSGGERQMASLGRALMTSPMLLLVDEPTIGLAPKVCLDIAAALRKLNRETGLTIVITEQNVNFAMTLANYLHVLETGEIRTRGTVEELRSDEELNRAYFGQ</sequence>
<keyword evidence="8" id="KW-1185">Reference proteome</keyword>
<name>A0AAW9RK49_9HYPH</name>
<dbReference type="PANTHER" id="PTHR43820:SF4">
    <property type="entry name" value="HIGH-AFFINITY BRANCHED-CHAIN AMINO ACID TRANSPORT ATP-BINDING PROTEIN LIVF"/>
    <property type="match status" value="1"/>
</dbReference>
<dbReference type="GO" id="GO:0015807">
    <property type="term" value="P:L-amino acid transport"/>
    <property type="evidence" value="ECO:0007669"/>
    <property type="project" value="TreeGrafter"/>
</dbReference>
<dbReference type="Gene3D" id="3.40.50.300">
    <property type="entry name" value="P-loop containing nucleotide triphosphate hydrolases"/>
    <property type="match status" value="1"/>
</dbReference>
<keyword evidence="3" id="KW-0547">Nucleotide-binding</keyword>
<dbReference type="EMBL" id="JAZHOF010000001">
    <property type="protein sequence ID" value="MEJ8570121.1"/>
    <property type="molecule type" value="Genomic_DNA"/>
</dbReference>
<evidence type="ECO:0000256" key="5">
    <source>
        <dbReference type="ARBA" id="ARBA00022970"/>
    </source>
</evidence>
<keyword evidence="2" id="KW-0813">Transport</keyword>
<dbReference type="RefSeq" id="WP_340327860.1">
    <property type="nucleotide sequence ID" value="NZ_JAZHOF010000001.1"/>
</dbReference>
<comment type="similarity">
    <text evidence="1">Belongs to the ABC transporter superfamily.</text>
</comment>
<gene>
    <name evidence="7" type="ORF">V3328_01445</name>
</gene>
<keyword evidence="4 7" id="KW-0067">ATP-binding</keyword>
<evidence type="ECO:0000259" key="6">
    <source>
        <dbReference type="PROSITE" id="PS50893"/>
    </source>
</evidence>
<evidence type="ECO:0000256" key="3">
    <source>
        <dbReference type="ARBA" id="ARBA00022741"/>
    </source>
</evidence>
<evidence type="ECO:0000256" key="2">
    <source>
        <dbReference type="ARBA" id="ARBA00022448"/>
    </source>
</evidence>
<dbReference type="GO" id="GO:0005524">
    <property type="term" value="F:ATP binding"/>
    <property type="evidence" value="ECO:0007669"/>
    <property type="project" value="UniProtKB-KW"/>
</dbReference>
<dbReference type="Proteomes" id="UP001378188">
    <property type="component" value="Unassembled WGS sequence"/>
</dbReference>